<evidence type="ECO:0008006" key="3">
    <source>
        <dbReference type="Google" id="ProtNLM"/>
    </source>
</evidence>
<protein>
    <recommendedName>
        <fullName evidence="3">Lipoprotein</fullName>
    </recommendedName>
</protein>
<dbReference type="Proteomes" id="UP001185092">
    <property type="component" value="Unassembled WGS sequence"/>
</dbReference>
<dbReference type="EMBL" id="JAVDQD010000003">
    <property type="protein sequence ID" value="MDR6239507.1"/>
    <property type="molecule type" value="Genomic_DNA"/>
</dbReference>
<sequence length="279" mass="32512">MTRHILLLILIVVLGSCSDRKGKNVKVKMGINSDLKADIEALKLYRSNGHLSEILYEKLYTYLSNGGTLDIDDQLFYIMKKFENDTILSIELLQIERNSEILFEEKQIYQILIENGFFAEGVPIINFNTRKIIKKKFVEESIYLALEDKNKIFYFDLEGDVMKENLSYTYFLEEMKSFTLGHFSPSNIQESWETNGGPIVINYTCENKIFTFSPSYNDDWYDISECMKQINEILKAKGYGIYTISAEFISGQDVLFIFLSDTEKENLKERLGWQLDLIK</sequence>
<proteinExistence type="predicted"/>
<evidence type="ECO:0000313" key="1">
    <source>
        <dbReference type="EMBL" id="MDR6239507.1"/>
    </source>
</evidence>
<name>A0AAE3XM69_9BACT</name>
<keyword evidence="2" id="KW-1185">Reference proteome</keyword>
<organism evidence="1 2">
    <name type="scientific">Aureibacter tunicatorum</name>
    <dbReference type="NCBI Taxonomy" id="866807"/>
    <lineage>
        <taxon>Bacteria</taxon>
        <taxon>Pseudomonadati</taxon>
        <taxon>Bacteroidota</taxon>
        <taxon>Cytophagia</taxon>
        <taxon>Cytophagales</taxon>
        <taxon>Persicobacteraceae</taxon>
        <taxon>Aureibacter</taxon>
    </lineage>
</organism>
<evidence type="ECO:0000313" key="2">
    <source>
        <dbReference type="Proteomes" id="UP001185092"/>
    </source>
</evidence>
<comment type="caution">
    <text evidence="1">The sequence shown here is derived from an EMBL/GenBank/DDBJ whole genome shotgun (WGS) entry which is preliminary data.</text>
</comment>
<gene>
    <name evidence="1" type="ORF">HNQ88_002555</name>
</gene>
<accession>A0AAE3XM69</accession>
<dbReference type="RefSeq" id="WP_309939189.1">
    <property type="nucleotide sequence ID" value="NZ_AP025305.1"/>
</dbReference>
<dbReference type="AlphaFoldDB" id="A0AAE3XM69"/>
<dbReference type="PROSITE" id="PS51257">
    <property type="entry name" value="PROKAR_LIPOPROTEIN"/>
    <property type="match status" value="1"/>
</dbReference>
<reference evidence="1" key="1">
    <citation type="submission" date="2023-07" db="EMBL/GenBank/DDBJ databases">
        <title>Genomic Encyclopedia of Type Strains, Phase IV (KMG-IV): sequencing the most valuable type-strain genomes for metagenomic binning, comparative biology and taxonomic classification.</title>
        <authorList>
            <person name="Goeker M."/>
        </authorList>
    </citation>
    <scope>NUCLEOTIDE SEQUENCE</scope>
    <source>
        <strain evidence="1">DSM 26174</strain>
    </source>
</reference>